<sequence>METGGPKEPEYETETLNLLWYVRKDTTAVASLKNLSSKKSLWALKNDPSHSVEGTYVAGTA</sequence>
<organism evidence="1 2">
    <name type="scientific">Colletotrichum gloeosporioides (strain Cg-14)</name>
    <name type="common">Anthracnose fungus</name>
    <name type="synonym">Glomerella cingulata</name>
    <dbReference type="NCBI Taxonomy" id="1237896"/>
    <lineage>
        <taxon>Eukaryota</taxon>
        <taxon>Fungi</taxon>
        <taxon>Dikarya</taxon>
        <taxon>Ascomycota</taxon>
        <taxon>Pezizomycotina</taxon>
        <taxon>Sordariomycetes</taxon>
        <taxon>Hypocreomycetidae</taxon>
        <taxon>Glomerellales</taxon>
        <taxon>Glomerellaceae</taxon>
        <taxon>Colletotrichum</taxon>
        <taxon>Colletotrichum gloeosporioides species complex</taxon>
    </lineage>
</organism>
<dbReference type="AlphaFoldDB" id="T0JWG5"/>
<evidence type="ECO:0000313" key="1">
    <source>
        <dbReference type="EMBL" id="EQB44918.1"/>
    </source>
</evidence>
<dbReference type="EMBL" id="AMYD01003860">
    <property type="protein sequence ID" value="EQB44918.1"/>
    <property type="molecule type" value="Genomic_DNA"/>
</dbReference>
<accession>T0JWG5</accession>
<reference evidence="2" key="1">
    <citation type="journal article" date="2013" name="Mol. Plant Microbe Interact.">
        <title>Global aspects of pacC regulation of pathogenicity genes in Colletotrichum gloeosporioides as revealed by transcriptome analysis.</title>
        <authorList>
            <person name="Alkan N."/>
            <person name="Meng X."/>
            <person name="Friedlander G."/>
            <person name="Reuveni E."/>
            <person name="Sukno S."/>
            <person name="Sherman A."/>
            <person name="Thon M."/>
            <person name="Fluhr R."/>
            <person name="Prusky D."/>
        </authorList>
    </citation>
    <scope>NUCLEOTIDE SEQUENCE [LARGE SCALE GENOMIC DNA]</scope>
    <source>
        <strain evidence="2">Cg-14</strain>
    </source>
</reference>
<comment type="caution">
    <text evidence="1">The sequence shown here is derived from an EMBL/GenBank/DDBJ whole genome shotgun (WGS) entry which is preliminary data.</text>
</comment>
<gene>
    <name evidence="1" type="ORF">CGLO_16281</name>
</gene>
<dbReference type="Proteomes" id="UP000015530">
    <property type="component" value="Unassembled WGS sequence"/>
</dbReference>
<evidence type="ECO:0000313" key="2">
    <source>
        <dbReference type="Proteomes" id="UP000015530"/>
    </source>
</evidence>
<name>T0JWG5_COLGC</name>
<proteinExistence type="predicted"/>
<protein>
    <submittedName>
        <fullName evidence="1">Uncharacterized protein</fullName>
    </submittedName>
</protein>
<dbReference type="HOGENOM" id="CLU_2922493_0_0_1"/>